<name>A0A1G4RDA8_9CAUL</name>
<evidence type="ECO:0000259" key="5">
    <source>
        <dbReference type="Pfam" id="PF00460"/>
    </source>
</evidence>
<feature type="domain" description="Flagellar hook protein FlgE/F/G-like D1" evidence="7">
    <location>
        <begin position="86"/>
        <end position="154"/>
    </location>
</feature>
<dbReference type="InterPro" id="IPR037058">
    <property type="entry name" value="Falgellar_hook_FlgE_sf"/>
</dbReference>
<gene>
    <name evidence="8" type="ORF">SAMN02927928_1797</name>
</gene>
<dbReference type="PANTHER" id="PTHR30435">
    <property type="entry name" value="FLAGELLAR PROTEIN"/>
    <property type="match status" value="1"/>
</dbReference>
<dbReference type="SUPFAM" id="SSF117143">
    <property type="entry name" value="Flagellar hook protein flgE"/>
    <property type="match status" value="1"/>
</dbReference>
<dbReference type="PROSITE" id="PS00588">
    <property type="entry name" value="FLAGELLA_BB_ROD"/>
    <property type="match status" value="1"/>
</dbReference>
<dbReference type="Pfam" id="PF06429">
    <property type="entry name" value="Flg_bbr_C"/>
    <property type="match status" value="1"/>
</dbReference>
<dbReference type="InterPro" id="IPR019776">
    <property type="entry name" value="Flagellar_basal_body_rod_CS"/>
</dbReference>
<evidence type="ECO:0000256" key="1">
    <source>
        <dbReference type="ARBA" id="ARBA00004117"/>
    </source>
</evidence>
<dbReference type="GO" id="GO:0005829">
    <property type="term" value="C:cytosol"/>
    <property type="evidence" value="ECO:0007669"/>
    <property type="project" value="TreeGrafter"/>
</dbReference>
<dbReference type="Pfam" id="PF22692">
    <property type="entry name" value="LlgE_F_G_D1"/>
    <property type="match status" value="1"/>
</dbReference>
<evidence type="ECO:0000259" key="7">
    <source>
        <dbReference type="Pfam" id="PF22692"/>
    </source>
</evidence>
<dbReference type="STRING" id="260084.SAMN02927928_1797"/>
<dbReference type="PANTHER" id="PTHR30435:SF1">
    <property type="entry name" value="FLAGELLAR HOOK PROTEIN FLGE"/>
    <property type="match status" value="1"/>
</dbReference>
<sequence length="498" mass="50686">MSINSAMQSGVTALAANATALATISNNIANSNTTGYKRVTTSFTDLVSGTSNKHSYTSGGVVSVNRQTNTTQGELNSDTSGYSLGVNGQGFFVVSDQAGTVSSSSSLLFTRDGTFSTDTEGNLVNSGGFYLQGWPADSTGTITTSATDANLLAPINVSDLANKPAATTNVNFKANLNSKTTVSTAVNPDPNDSTTFGTGTYADAITNSTLDATTAMSTYSSTANTGTKPDATISASISDSLGQEHTITISLLKGNIDSTTGKTQWYYEVSSPDVTSSVGGTDNGLHQIDIGSLYFDANGNLSTDPTDYGGTLPAILSGGFTIGASADAAAPPADGAYWNSNVGAAGQSIDMGFGTSGLSSITQVASDTTTKSITADGTEFGSLSNVEIGKDGLVTAIYNNGHTKTLAQIALATFLNPNGLTGVSGNAYKVSTDSGAYSLKVPSTNGAGSIDADTLEASTVDIAQEFTGLITTQRAYSAASKIVTTADDMLQELLSIKR</sequence>
<dbReference type="OrthoDB" id="8372879at2"/>
<dbReference type="InterPro" id="IPR037925">
    <property type="entry name" value="FlgE/F/G-like"/>
</dbReference>
<keyword evidence="8" id="KW-0966">Cell projection</keyword>
<dbReference type="GO" id="GO:0071978">
    <property type="term" value="P:bacterial-type flagellum-dependent swarming motility"/>
    <property type="evidence" value="ECO:0007669"/>
    <property type="project" value="TreeGrafter"/>
</dbReference>
<reference evidence="9" key="1">
    <citation type="submission" date="2016-10" db="EMBL/GenBank/DDBJ databases">
        <authorList>
            <person name="Varghese N."/>
            <person name="Submissions S."/>
        </authorList>
    </citation>
    <scope>NUCLEOTIDE SEQUENCE [LARGE SCALE GENOMIC DNA]</scope>
    <source>
        <strain evidence="9">CGMCC 1.3431</strain>
    </source>
</reference>
<organism evidence="8 9">
    <name type="scientific">Asticcacaulis taihuensis</name>
    <dbReference type="NCBI Taxonomy" id="260084"/>
    <lineage>
        <taxon>Bacteria</taxon>
        <taxon>Pseudomonadati</taxon>
        <taxon>Pseudomonadota</taxon>
        <taxon>Alphaproteobacteria</taxon>
        <taxon>Caulobacterales</taxon>
        <taxon>Caulobacteraceae</taxon>
        <taxon>Asticcacaulis</taxon>
    </lineage>
</organism>
<keyword evidence="9" id="KW-1185">Reference proteome</keyword>
<dbReference type="AlphaFoldDB" id="A0A1G4RDA8"/>
<evidence type="ECO:0000256" key="3">
    <source>
        <dbReference type="ARBA" id="ARBA00023143"/>
    </source>
</evidence>
<comment type="similarity">
    <text evidence="2 4">Belongs to the flagella basal body rod proteins family.</text>
</comment>
<dbReference type="InterPro" id="IPR020013">
    <property type="entry name" value="Flagellar_FlgE/F/G"/>
</dbReference>
<feature type="domain" description="Flagellar basal-body/hook protein C-terminal" evidence="6">
    <location>
        <begin position="455"/>
        <end position="495"/>
    </location>
</feature>
<protein>
    <recommendedName>
        <fullName evidence="4">Flagellar hook protein FlgE</fullName>
    </recommendedName>
</protein>
<evidence type="ECO:0000313" key="8">
    <source>
        <dbReference type="EMBL" id="SCW54736.1"/>
    </source>
</evidence>
<feature type="domain" description="Flagellar basal body rod protein N-terminal" evidence="5">
    <location>
        <begin position="7"/>
        <end position="37"/>
    </location>
</feature>
<keyword evidence="3 4" id="KW-0975">Bacterial flagellum</keyword>
<dbReference type="Pfam" id="PF00460">
    <property type="entry name" value="Flg_bb_rod"/>
    <property type="match status" value="1"/>
</dbReference>
<dbReference type="GO" id="GO:0009424">
    <property type="term" value="C:bacterial-type flagellum hook"/>
    <property type="evidence" value="ECO:0007669"/>
    <property type="project" value="TreeGrafter"/>
</dbReference>
<evidence type="ECO:0000256" key="2">
    <source>
        <dbReference type="ARBA" id="ARBA00009677"/>
    </source>
</evidence>
<dbReference type="Proteomes" id="UP000199150">
    <property type="component" value="Unassembled WGS sequence"/>
</dbReference>
<comment type="function">
    <text evidence="4">A flexible structure which links the flagellar filament to the drive apparatus in the basal body.</text>
</comment>
<dbReference type="EMBL" id="FMTS01000002">
    <property type="protein sequence ID" value="SCW54736.1"/>
    <property type="molecule type" value="Genomic_DNA"/>
</dbReference>
<evidence type="ECO:0000313" key="9">
    <source>
        <dbReference type="Proteomes" id="UP000199150"/>
    </source>
</evidence>
<keyword evidence="8" id="KW-0282">Flagellum</keyword>
<dbReference type="InterPro" id="IPR010930">
    <property type="entry name" value="Flg_bb/hook_C_dom"/>
</dbReference>
<proteinExistence type="inferred from homology"/>
<dbReference type="Gene3D" id="2.60.98.20">
    <property type="entry name" value="Flagellar hook protein FlgE"/>
    <property type="match status" value="1"/>
</dbReference>
<dbReference type="RefSeq" id="WP_090646655.1">
    <property type="nucleotide sequence ID" value="NZ_CBCRYE010000004.1"/>
</dbReference>
<accession>A0A1G4RDA8</accession>
<dbReference type="NCBIfam" id="TIGR03506">
    <property type="entry name" value="FlgEFG_subfam"/>
    <property type="match status" value="1"/>
</dbReference>
<evidence type="ECO:0000256" key="4">
    <source>
        <dbReference type="RuleBase" id="RU362116"/>
    </source>
</evidence>
<dbReference type="GO" id="GO:0009425">
    <property type="term" value="C:bacterial-type flagellum basal body"/>
    <property type="evidence" value="ECO:0007669"/>
    <property type="project" value="UniProtKB-SubCell"/>
</dbReference>
<keyword evidence="8" id="KW-0969">Cilium</keyword>
<dbReference type="InterPro" id="IPR053967">
    <property type="entry name" value="LlgE_F_G-like_D1"/>
</dbReference>
<comment type="subcellular location">
    <subcellularLocation>
        <location evidence="1 4">Bacterial flagellum basal body</location>
    </subcellularLocation>
</comment>
<evidence type="ECO:0000259" key="6">
    <source>
        <dbReference type="Pfam" id="PF06429"/>
    </source>
</evidence>
<dbReference type="InterPro" id="IPR001444">
    <property type="entry name" value="Flag_bb_rod_N"/>
</dbReference>